<dbReference type="HOGENOM" id="CLU_737945_0_0_1"/>
<feature type="region of interest" description="Disordered" evidence="1">
    <location>
        <begin position="83"/>
        <end position="116"/>
    </location>
</feature>
<evidence type="ECO:0000256" key="1">
    <source>
        <dbReference type="SAM" id="MobiDB-lite"/>
    </source>
</evidence>
<organism evidence="4 5">
    <name type="scientific">Pseudocercospora fijiensis (strain CIRAD86)</name>
    <name type="common">Black leaf streak disease fungus</name>
    <name type="synonym">Mycosphaerella fijiensis</name>
    <dbReference type="NCBI Taxonomy" id="383855"/>
    <lineage>
        <taxon>Eukaryota</taxon>
        <taxon>Fungi</taxon>
        <taxon>Dikarya</taxon>
        <taxon>Ascomycota</taxon>
        <taxon>Pezizomycotina</taxon>
        <taxon>Dothideomycetes</taxon>
        <taxon>Dothideomycetidae</taxon>
        <taxon>Mycosphaerellales</taxon>
        <taxon>Mycosphaerellaceae</taxon>
        <taxon>Pseudocercospora</taxon>
    </lineage>
</organism>
<dbReference type="GeneID" id="19332623"/>
<gene>
    <name evidence="4" type="ORF">MYCFIDRAFT_171397</name>
</gene>
<keyword evidence="2" id="KW-0732">Signal</keyword>
<dbReference type="InterPro" id="IPR058645">
    <property type="entry name" value="NTF2-like_dom_7"/>
</dbReference>
<proteinExistence type="predicted"/>
<name>M3B821_PSEFD</name>
<dbReference type="OrthoDB" id="5596743at2759"/>
<evidence type="ECO:0000313" key="5">
    <source>
        <dbReference type="Proteomes" id="UP000016932"/>
    </source>
</evidence>
<dbReference type="EMBL" id="KB446556">
    <property type="protein sequence ID" value="EME85468.1"/>
    <property type="molecule type" value="Genomic_DNA"/>
</dbReference>
<dbReference type="RefSeq" id="XP_007923067.1">
    <property type="nucleotide sequence ID" value="XM_007924876.1"/>
</dbReference>
<dbReference type="Pfam" id="PF26534">
    <property type="entry name" value="NTF2_7"/>
    <property type="match status" value="1"/>
</dbReference>
<dbReference type="KEGG" id="pfj:MYCFIDRAFT_171397"/>
<keyword evidence="5" id="KW-1185">Reference proteome</keyword>
<dbReference type="Proteomes" id="UP000016932">
    <property type="component" value="Unassembled WGS sequence"/>
</dbReference>
<sequence length="375" mass="41192">MHSLVLLTTFIALATATPTTEPCNTTTTCLTQSSAEKVADNFAHIFSDFTEEFANQTLAIDVTDQTDSVCWLISNGTDCPSIHDIHDTDEEDRNRNPLQPKRIPRRSSHTTESSISDLELNSLPPSLFQTLTSHPPALQVFTRWKFDIEPQAVQGIAVLQVIDNTDSQAAADQPYLIKNIFSEFNTGAFLVYRGDFVGTAPEGEGCAVEKVRRGRVGRMSWILVVEMLGAWTLGVKFAFLASMPSAALLGMTRNDGYGGSRNIASNWLGEQTIPSLNRGNVSYDDRLLKSVGESIYLVLTLQSAEGFQASSQICDDTYGLIQTTNFTCARPSLLTKRIKSLLCGQVSVRSFSSTVISHLVPIFIDDTGQAEDWTF</sequence>
<protein>
    <recommendedName>
        <fullName evidence="3">NTF2-like domain-containing protein</fullName>
    </recommendedName>
</protein>
<dbReference type="eggNOG" id="ENOG502R9JQ">
    <property type="taxonomic scope" value="Eukaryota"/>
</dbReference>
<reference evidence="4 5" key="1">
    <citation type="journal article" date="2012" name="PLoS Pathog.">
        <title>Diverse lifestyles and strategies of plant pathogenesis encoded in the genomes of eighteen Dothideomycetes fungi.</title>
        <authorList>
            <person name="Ohm R.A."/>
            <person name="Feau N."/>
            <person name="Henrissat B."/>
            <person name="Schoch C.L."/>
            <person name="Horwitz B.A."/>
            <person name="Barry K.W."/>
            <person name="Condon B.J."/>
            <person name="Copeland A.C."/>
            <person name="Dhillon B."/>
            <person name="Glaser F."/>
            <person name="Hesse C.N."/>
            <person name="Kosti I."/>
            <person name="LaButti K."/>
            <person name="Lindquist E.A."/>
            <person name="Lucas S."/>
            <person name="Salamov A.A."/>
            <person name="Bradshaw R.E."/>
            <person name="Ciuffetti L."/>
            <person name="Hamelin R.C."/>
            <person name="Kema G.H.J."/>
            <person name="Lawrence C."/>
            <person name="Scott J.A."/>
            <person name="Spatafora J.W."/>
            <person name="Turgeon B.G."/>
            <person name="de Wit P.J.G.M."/>
            <person name="Zhong S."/>
            <person name="Goodwin S.B."/>
            <person name="Grigoriev I.V."/>
        </authorList>
    </citation>
    <scope>NUCLEOTIDE SEQUENCE [LARGE SCALE GENOMIC DNA]</scope>
    <source>
        <strain evidence="4 5">CIRAD86</strain>
    </source>
</reference>
<feature type="signal peptide" evidence="2">
    <location>
        <begin position="1"/>
        <end position="16"/>
    </location>
</feature>
<feature type="domain" description="NTF2-like" evidence="3">
    <location>
        <begin position="28"/>
        <end position="194"/>
    </location>
</feature>
<dbReference type="AlphaFoldDB" id="M3B821"/>
<feature type="chain" id="PRO_5004031890" description="NTF2-like domain-containing protein" evidence="2">
    <location>
        <begin position="17"/>
        <end position="375"/>
    </location>
</feature>
<dbReference type="VEuPathDB" id="FungiDB:MYCFIDRAFT_171397"/>
<evidence type="ECO:0000256" key="2">
    <source>
        <dbReference type="SAM" id="SignalP"/>
    </source>
</evidence>
<evidence type="ECO:0000259" key="3">
    <source>
        <dbReference type="Pfam" id="PF26534"/>
    </source>
</evidence>
<accession>M3B821</accession>
<evidence type="ECO:0000313" key="4">
    <source>
        <dbReference type="EMBL" id="EME85468.1"/>
    </source>
</evidence>